<evidence type="ECO:0000313" key="2">
    <source>
        <dbReference type="Proteomes" id="UP000055024"/>
    </source>
</evidence>
<accession>A0A0V1HTM0</accession>
<sequence length="105" mass="11731">MSHGDQRLVNISMITGYLCCYRKCNRWIRFPTRIKPISSTIGASVNNRLFLSRSSKHQAVTLTRLPKVQHRAGSTADLKRESGDIKMAALPSRSQGLVATMTFPP</sequence>
<proteinExistence type="predicted"/>
<gene>
    <name evidence="1" type="ORF">T11_17629</name>
</gene>
<protein>
    <submittedName>
        <fullName evidence="1">Uncharacterized protein</fullName>
    </submittedName>
</protein>
<dbReference type="Proteomes" id="UP000055024">
    <property type="component" value="Unassembled WGS sequence"/>
</dbReference>
<dbReference type="EMBL" id="JYDP01000027">
    <property type="protein sequence ID" value="KRZ14075.1"/>
    <property type="molecule type" value="Genomic_DNA"/>
</dbReference>
<evidence type="ECO:0000313" key="1">
    <source>
        <dbReference type="EMBL" id="KRZ14075.1"/>
    </source>
</evidence>
<dbReference type="AlphaFoldDB" id="A0A0V1HTM0"/>
<keyword evidence="2" id="KW-1185">Reference proteome</keyword>
<comment type="caution">
    <text evidence="1">The sequence shown here is derived from an EMBL/GenBank/DDBJ whole genome shotgun (WGS) entry which is preliminary data.</text>
</comment>
<reference evidence="1 2" key="1">
    <citation type="submission" date="2015-01" db="EMBL/GenBank/DDBJ databases">
        <title>Evolution of Trichinella species and genotypes.</title>
        <authorList>
            <person name="Korhonen P.K."/>
            <person name="Edoardo P."/>
            <person name="Giuseppe L.R."/>
            <person name="Gasser R.B."/>
        </authorList>
    </citation>
    <scope>NUCLEOTIDE SEQUENCE [LARGE SCALE GENOMIC DNA]</scope>
    <source>
        <strain evidence="1">ISS1029</strain>
    </source>
</reference>
<organism evidence="1 2">
    <name type="scientific">Trichinella zimbabwensis</name>
    <dbReference type="NCBI Taxonomy" id="268475"/>
    <lineage>
        <taxon>Eukaryota</taxon>
        <taxon>Metazoa</taxon>
        <taxon>Ecdysozoa</taxon>
        <taxon>Nematoda</taxon>
        <taxon>Enoplea</taxon>
        <taxon>Dorylaimia</taxon>
        <taxon>Trichinellida</taxon>
        <taxon>Trichinellidae</taxon>
        <taxon>Trichinella</taxon>
    </lineage>
</organism>
<name>A0A0V1HTM0_9BILA</name>